<reference evidence="2" key="1">
    <citation type="submission" date="2021-01" db="EMBL/GenBank/DDBJ databases">
        <authorList>
            <person name="Li R."/>
            <person name="Bekaert M."/>
        </authorList>
    </citation>
    <scope>NUCLEOTIDE SEQUENCE</scope>
    <source>
        <strain evidence="2">Farmed</strain>
    </source>
</reference>
<organism evidence="2 3">
    <name type="scientific">Acanthosepion pharaonis</name>
    <name type="common">Pharaoh cuttlefish</name>
    <name type="synonym">Sepia pharaonis</name>
    <dbReference type="NCBI Taxonomy" id="158019"/>
    <lineage>
        <taxon>Eukaryota</taxon>
        <taxon>Metazoa</taxon>
        <taxon>Spiralia</taxon>
        <taxon>Lophotrochozoa</taxon>
        <taxon>Mollusca</taxon>
        <taxon>Cephalopoda</taxon>
        <taxon>Coleoidea</taxon>
        <taxon>Decapodiformes</taxon>
        <taxon>Sepiida</taxon>
        <taxon>Sepiina</taxon>
        <taxon>Sepiidae</taxon>
        <taxon>Acanthosepion</taxon>
    </lineage>
</organism>
<protein>
    <submittedName>
        <fullName evidence="2">Uncharacterized protein</fullName>
    </submittedName>
</protein>
<accession>A0A812D496</accession>
<evidence type="ECO:0000256" key="1">
    <source>
        <dbReference type="SAM" id="Phobius"/>
    </source>
</evidence>
<keyword evidence="3" id="KW-1185">Reference proteome</keyword>
<comment type="caution">
    <text evidence="2">The sequence shown here is derived from an EMBL/GenBank/DDBJ whole genome shotgun (WGS) entry which is preliminary data.</text>
</comment>
<feature type="transmembrane region" description="Helical" evidence="1">
    <location>
        <begin position="152"/>
        <end position="175"/>
    </location>
</feature>
<evidence type="ECO:0000313" key="2">
    <source>
        <dbReference type="EMBL" id="CAE1292207.1"/>
    </source>
</evidence>
<sequence length="208" mass="24324">MFLPCLAEVVTRQAGEVTRPMRRALSTHAHTDAPTDVRTQLSTFVANKHDFPFFIASPLYFLQYTLSVPFFMFPSMYISSFLYLFFFHCTFSLCDFNFLHCTRYCNPFLSVPFSYSLYLSFVPFEPSSYLHLYLSSLYLIYISIHPPQSVPFFIVFSLYFSSLYTVLYLFSYSLVCTFLHRTLSVPFFVVPGLYLASYSLVCTFLYRT</sequence>
<keyword evidence="1" id="KW-0812">Transmembrane</keyword>
<dbReference type="Proteomes" id="UP000597762">
    <property type="component" value="Unassembled WGS sequence"/>
</dbReference>
<name>A0A812D496_ACAPH</name>
<keyword evidence="1" id="KW-0472">Membrane</keyword>
<evidence type="ECO:0000313" key="3">
    <source>
        <dbReference type="Proteomes" id="UP000597762"/>
    </source>
</evidence>
<proteinExistence type="predicted"/>
<feature type="transmembrane region" description="Helical" evidence="1">
    <location>
        <begin position="187"/>
        <end position="206"/>
    </location>
</feature>
<dbReference type="AlphaFoldDB" id="A0A812D496"/>
<keyword evidence="1" id="KW-1133">Transmembrane helix</keyword>
<feature type="transmembrane region" description="Helical" evidence="1">
    <location>
        <begin position="118"/>
        <end position="140"/>
    </location>
</feature>
<gene>
    <name evidence="2" type="ORF">SPHA_49148</name>
</gene>
<dbReference type="EMBL" id="CAHIKZ030002783">
    <property type="protein sequence ID" value="CAE1292207.1"/>
    <property type="molecule type" value="Genomic_DNA"/>
</dbReference>